<keyword evidence="12" id="KW-0325">Glycoprotein</keyword>
<dbReference type="PANTHER" id="PTHR11311">
    <property type="entry name" value="SPONDIN"/>
    <property type="match status" value="1"/>
</dbReference>
<dbReference type="GO" id="GO:0030154">
    <property type="term" value="P:cell differentiation"/>
    <property type="evidence" value="ECO:0007669"/>
    <property type="project" value="UniProtKB-KW"/>
</dbReference>
<dbReference type="InParanoid" id="A0A4W3HRX9"/>
<dbReference type="FunFam" id="2.20.100.10:FF:000031">
    <property type="entry name" value="Thrombospondin type 1 domain containing 7A"/>
    <property type="match status" value="1"/>
</dbReference>
<dbReference type="Ensembl" id="ENSCMIT00000019322.1">
    <property type="protein sequence ID" value="ENSCMIP00000018961.1"/>
    <property type="gene ID" value="ENSCMIG00000008887.1"/>
</dbReference>
<keyword evidence="3" id="KW-1003">Cell membrane</keyword>
<comment type="subcellular location">
    <subcellularLocation>
        <location evidence="1">Cell membrane</location>
        <topology evidence="1">Single-pass type I membrane protein</topology>
    </subcellularLocation>
    <subcellularLocation>
        <location evidence="2">Cell projection</location>
    </subcellularLocation>
</comment>
<dbReference type="GO" id="GO:0042995">
    <property type="term" value="C:cell projection"/>
    <property type="evidence" value="ECO:0007669"/>
    <property type="project" value="UniProtKB-SubCell"/>
</dbReference>
<evidence type="ECO:0000259" key="16">
    <source>
        <dbReference type="Pfam" id="PF19028"/>
    </source>
</evidence>
<dbReference type="InterPro" id="IPR056991">
    <property type="entry name" value="TSP1_TSH7A-B_C"/>
</dbReference>
<organism evidence="18 19">
    <name type="scientific">Callorhinchus milii</name>
    <name type="common">Ghost shark</name>
    <dbReference type="NCBI Taxonomy" id="7868"/>
    <lineage>
        <taxon>Eukaryota</taxon>
        <taxon>Metazoa</taxon>
        <taxon>Chordata</taxon>
        <taxon>Craniata</taxon>
        <taxon>Vertebrata</taxon>
        <taxon>Chondrichthyes</taxon>
        <taxon>Holocephali</taxon>
        <taxon>Chimaeriformes</taxon>
        <taxon>Callorhinchidae</taxon>
        <taxon>Callorhinchus</taxon>
    </lineage>
</organism>
<dbReference type="GO" id="GO:0030036">
    <property type="term" value="P:actin cytoskeleton organization"/>
    <property type="evidence" value="ECO:0007669"/>
    <property type="project" value="TreeGrafter"/>
</dbReference>
<feature type="domain" description="Spondin-like TSP1" evidence="16">
    <location>
        <begin position="562"/>
        <end position="620"/>
    </location>
</feature>
<keyword evidence="4" id="KW-0037">Angiogenesis</keyword>
<sequence>MLISVFLGQWGRCIGEDCGPSGVQSRTAWCVHIEGWTTHHSHCKYEERPEIQRECFKVCDWHQELFEWELSKWGDCVLRTISNKLKPKTSACITAQQGLQHRKVNCLRKSNRSLVVDEICEFFSPKPPSDQACLIPCPQDCVVSEFSPWSTCSKGCGKGLQHRIRAVLSPPLYGGQKCPMLTETRSCDSQVSCLVGEDEFQYSLKVGPWSDCRLPHQRQTRQSGRTILDFSLQALGKHPVKHLIHSHSKPWDVQIGYQTRHVRCTRSDGKNAMLSLCVQDNTPVTFQSCVMSRDCAFSEWSGWSSCSKTCQSPDLSPGYRSRTRFMKHVPLGGGKECPNLEEKETCNIGGEGLTPCPRFAWKTAEWNECQVTPLLSQQNFQRRNQSALCGGGIQTREVYCVQQMKENNKQKLKEVSRPVHTSLCTGSMPVTSQLCTIACPTACLLSPWSAWGPCIPENCQDIRGKKGFKIRRRHMIREPTGYAQSCPYLTEAIPCDNPTCYDWHVIEEAVCLTLNNGECGRGTRNQTILCKNNQGEMTSNELCGESPFLSLVVCEVPCPTDCILSEWSKWSVCSRSCSGKNAEGRQSRMRSIIAPAGEGGNPCPPSKALDELRSCNEHICTIFYWDASPWGPCTEDISVTALNATISWNGEPTCAVGMQTRKVTCMKSKIGQVTPKRCPEITRPENFRPCLLPCKKDCIVTPFGEWTSCPTTCQQCNVSSAKQSRHRIIIQKPANKGQECPDTLYEERKCEVLSVCPKYRWKEHKWHRCIIAPDYVRRGTIGANEACGSGLQIRGVTCQTDDQHVDIIECLKMAGYMPNQVQECRVPCHNDCLLTNWSRFTLCAAGCGSTRSRRRSLIGKSKKRDKCLKYLLVETEPCPCDKFSIQPQRNLSDCILPESKVELQLGMKVQGDIKQCGQGTRYQAVACYDQNKNLLDPSLCGSSGYVEQTCILPCPSDCKLSDWSNWSMCSKTCGSGIRVRSKWLREKPYNGGRLCPKLDIKNQVYETLPCCSDCSQYNWIAEPWTVCKISREATHNCGEATQMRNIRCVSSAADGLGENVNDTLCDYEEKPAGTRQCSLPCPNDCVVSDWGQWSACSQHCNVLNVSVRTRYPLRLPANGKTCPEVSEVEPCVLNKNCFHYQYNLTDWGTCQLNDEAVCGEGMKSRMLDCVRSDRKSVAIKHCEKVELESPWRLSMHCFVECPVNCQLSAWTSWSDCSRTCGFGDQMMRTRHVLQRAHGEGRPCSPQLSQYKPCPIKPCYSWVFSEWSACEVEGAQCGDGFKMRNLSCFIHDGTRSDTGREVEYKLCGDRPVAIKDSESELKIHCSVPCPGDCHLTEWSTWSSCQLICLDGKRFEATGHQTHSRAVIVQALENQDNCPQQIWEERPCADGKCQEYEWRSSPWIGNERNVWCVRSDGVNVTGGCSSLSQPAATRHCHPPCTKPYSYCTQGGVCGCETGYLEVMTPYGFLDYCTKIPGPEEKRADVKTSAGKNKAGNSKIQEFFKGWSIDPFDLDGKPKVWVYGVSAAALILIIFITVLSYLICKKTSQQRRSAPQQKPLTLAYDGDIDM</sequence>
<keyword evidence="7" id="KW-0677">Repeat</keyword>
<dbReference type="Proteomes" id="UP000314986">
    <property type="component" value="Unassembled WGS sequence"/>
</dbReference>
<reference evidence="18" key="5">
    <citation type="submission" date="2025-09" db="UniProtKB">
        <authorList>
            <consortium name="Ensembl"/>
        </authorList>
    </citation>
    <scope>IDENTIFICATION</scope>
</reference>
<dbReference type="GO" id="GO:0005886">
    <property type="term" value="C:plasma membrane"/>
    <property type="evidence" value="ECO:0007669"/>
    <property type="project" value="UniProtKB-SubCell"/>
</dbReference>
<dbReference type="FunFam" id="2.20.100.10:FF:000027">
    <property type="entry name" value="Thrombospondin type 1 domain containing 7A"/>
    <property type="match status" value="1"/>
</dbReference>
<evidence type="ECO:0000256" key="2">
    <source>
        <dbReference type="ARBA" id="ARBA00004316"/>
    </source>
</evidence>
<dbReference type="FunFam" id="2.20.100.10:FF:000020">
    <property type="entry name" value="Thrombospondin type 1 domain containing 7A"/>
    <property type="match status" value="1"/>
</dbReference>
<dbReference type="PROSITE" id="PS50092">
    <property type="entry name" value="TSP1"/>
    <property type="match status" value="12"/>
</dbReference>
<evidence type="ECO:0000313" key="18">
    <source>
        <dbReference type="Ensembl" id="ENSCMIP00000018961.1"/>
    </source>
</evidence>
<evidence type="ECO:0000256" key="11">
    <source>
        <dbReference type="ARBA" id="ARBA00023157"/>
    </source>
</evidence>
<keyword evidence="8" id="KW-0221">Differentiation</keyword>
<feature type="domain" description="Spondin-like TSP1" evidence="16">
    <location>
        <begin position="141"/>
        <end position="191"/>
    </location>
</feature>
<evidence type="ECO:0000256" key="1">
    <source>
        <dbReference type="ARBA" id="ARBA00004251"/>
    </source>
</evidence>
<dbReference type="OMA" id="WGPCSEN"/>
<name>A0A4W3HRX9_CALMI</name>
<dbReference type="PANTHER" id="PTHR11311:SF7">
    <property type="entry name" value="THROMBOSPONDIN TYPE-1 DOMAIN-CONTAINING PROTEIN 7B"/>
    <property type="match status" value="1"/>
</dbReference>
<keyword evidence="6" id="KW-0732">Signal</keyword>
<dbReference type="SUPFAM" id="SSF82895">
    <property type="entry name" value="TSP-1 type 1 repeat"/>
    <property type="match status" value="11"/>
</dbReference>
<evidence type="ECO:0000259" key="17">
    <source>
        <dbReference type="Pfam" id="PF23308"/>
    </source>
</evidence>
<reference evidence="19" key="1">
    <citation type="journal article" date="2006" name="Science">
        <title>Ancient noncoding elements conserved in the human genome.</title>
        <authorList>
            <person name="Venkatesh B."/>
            <person name="Kirkness E.F."/>
            <person name="Loh Y.H."/>
            <person name="Halpern A.L."/>
            <person name="Lee A.P."/>
            <person name="Johnson J."/>
            <person name="Dandona N."/>
            <person name="Viswanathan L.D."/>
            <person name="Tay A."/>
            <person name="Venter J.C."/>
            <person name="Strausberg R.L."/>
            <person name="Brenner S."/>
        </authorList>
    </citation>
    <scope>NUCLEOTIDE SEQUENCE [LARGE SCALE GENOMIC DNA]</scope>
</reference>
<evidence type="ECO:0000256" key="4">
    <source>
        <dbReference type="ARBA" id="ARBA00022657"/>
    </source>
</evidence>
<dbReference type="GO" id="GO:0001525">
    <property type="term" value="P:angiogenesis"/>
    <property type="evidence" value="ECO:0007669"/>
    <property type="project" value="UniProtKB-KW"/>
</dbReference>
<evidence type="ECO:0000256" key="5">
    <source>
        <dbReference type="ARBA" id="ARBA00022692"/>
    </source>
</evidence>
<evidence type="ECO:0000256" key="13">
    <source>
        <dbReference type="ARBA" id="ARBA00023273"/>
    </source>
</evidence>
<evidence type="ECO:0000256" key="3">
    <source>
        <dbReference type="ARBA" id="ARBA00022475"/>
    </source>
</evidence>
<dbReference type="InterPro" id="IPR051418">
    <property type="entry name" value="Spondin/Thrombospondin_T1"/>
</dbReference>
<dbReference type="InterPro" id="IPR000884">
    <property type="entry name" value="TSP1_rpt"/>
</dbReference>
<keyword evidence="9 15" id="KW-1133">Transmembrane helix</keyword>
<reference evidence="18" key="4">
    <citation type="submission" date="2025-08" db="UniProtKB">
        <authorList>
            <consortium name="Ensembl"/>
        </authorList>
    </citation>
    <scope>IDENTIFICATION</scope>
</reference>
<keyword evidence="19" id="KW-1185">Reference proteome</keyword>
<evidence type="ECO:0000256" key="12">
    <source>
        <dbReference type="ARBA" id="ARBA00023180"/>
    </source>
</evidence>
<dbReference type="FunFam" id="2.20.100.10:FF:000015">
    <property type="entry name" value="Thrombospondin, type I, domain containing 7A"/>
    <property type="match status" value="1"/>
</dbReference>
<evidence type="ECO:0000256" key="15">
    <source>
        <dbReference type="SAM" id="Phobius"/>
    </source>
</evidence>
<keyword evidence="13" id="KW-0966">Cell projection</keyword>
<proteinExistence type="predicted"/>
<keyword evidence="10 15" id="KW-0472">Membrane</keyword>
<evidence type="ECO:0000256" key="6">
    <source>
        <dbReference type="ARBA" id="ARBA00022729"/>
    </source>
</evidence>
<feature type="domain" description="Thrombospondin type-1" evidence="17">
    <location>
        <begin position="1436"/>
        <end position="1475"/>
    </location>
</feature>
<evidence type="ECO:0000256" key="10">
    <source>
        <dbReference type="ARBA" id="ARBA00023136"/>
    </source>
</evidence>
<dbReference type="Pfam" id="PF00090">
    <property type="entry name" value="TSP_1"/>
    <property type="match status" value="4"/>
</dbReference>
<dbReference type="FunFam" id="2.20.100.10:FF:000014">
    <property type="entry name" value="Thrombospondin type 1 domain containing 7A"/>
    <property type="match status" value="1"/>
</dbReference>
<reference evidence="19" key="3">
    <citation type="journal article" date="2014" name="Nature">
        <title>Elephant shark genome provides unique insights into gnathostome evolution.</title>
        <authorList>
            <consortium name="International Elephant Shark Genome Sequencing Consortium"/>
            <person name="Venkatesh B."/>
            <person name="Lee A.P."/>
            <person name="Ravi V."/>
            <person name="Maurya A.K."/>
            <person name="Lian M.M."/>
            <person name="Swann J.B."/>
            <person name="Ohta Y."/>
            <person name="Flajnik M.F."/>
            <person name="Sutoh Y."/>
            <person name="Kasahara M."/>
            <person name="Hoon S."/>
            <person name="Gangu V."/>
            <person name="Roy S.W."/>
            <person name="Irimia M."/>
            <person name="Korzh V."/>
            <person name="Kondrychyn I."/>
            <person name="Lim Z.W."/>
            <person name="Tay B.H."/>
            <person name="Tohari S."/>
            <person name="Kong K.W."/>
            <person name="Ho S."/>
            <person name="Lorente-Galdos B."/>
            <person name="Quilez J."/>
            <person name="Marques-Bonet T."/>
            <person name="Raney B.J."/>
            <person name="Ingham P.W."/>
            <person name="Tay A."/>
            <person name="Hillier L.W."/>
            <person name="Minx P."/>
            <person name="Boehm T."/>
            <person name="Wilson R.K."/>
            <person name="Brenner S."/>
            <person name="Warren W.C."/>
        </authorList>
    </citation>
    <scope>NUCLEOTIDE SEQUENCE [LARGE SCALE GENOMIC DNA]</scope>
</reference>
<evidence type="ECO:0000256" key="8">
    <source>
        <dbReference type="ARBA" id="ARBA00022782"/>
    </source>
</evidence>
<feature type="transmembrane region" description="Helical" evidence="15">
    <location>
        <begin position="1517"/>
        <end position="1540"/>
    </location>
</feature>
<reference evidence="19" key="2">
    <citation type="journal article" date="2007" name="PLoS Biol.">
        <title>Survey sequencing and comparative analysis of the elephant shark (Callorhinchus milii) genome.</title>
        <authorList>
            <person name="Venkatesh B."/>
            <person name="Kirkness E.F."/>
            <person name="Loh Y.H."/>
            <person name="Halpern A.L."/>
            <person name="Lee A.P."/>
            <person name="Johnson J."/>
            <person name="Dandona N."/>
            <person name="Viswanathan L.D."/>
            <person name="Tay A."/>
            <person name="Venter J.C."/>
            <person name="Strausberg R.L."/>
            <person name="Brenner S."/>
        </authorList>
    </citation>
    <scope>NUCLEOTIDE SEQUENCE [LARGE SCALE GENOMIC DNA]</scope>
</reference>
<keyword evidence="11" id="KW-1015">Disulfide bond</keyword>
<dbReference type="InterPro" id="IPR044004">
    <property type="entry name" value="TSP1_spondin_dom"/>
</dbReference>
<feature type="domain" description="Spondin-like TSP1" evidence="16">
    <location>
        <begin position="1205"/>
        <end position="1258"/>
    </location>
</feature>
<evidence type="ECO:0000256" key="7">
    <source>
        <dbReference type="ARBA" id="ARBA00022737"/>
    </source>
</evidence>
<feature type="domain" description="Spondin-like TSP1" evidence="16">
    <location>
        <begin position="295"/>
        <end position="347"/>
    </location>
</feature>
<dbReference type="FunFam" id="2.20.100.10:FF:000019">
    <property type="entry name" value="Thrombospondin type 1 domain containing 7A"/>
    <property type="match status" value="1"/>
</dbReference>
<dbReference type="Pfam" id="PF23308">
    <property type="entry name" value="TSP1_TSH7A-B_C"/>
    <property type="match status" value="1"/>
</dbReference>
<dbReference type="FunFam" id="2.20.100.10:FF:000050">
    <property type="entry name" value="Thrombospondin type 1 domain containing 7B"/>
    <property type="match status" value="1"/>
</dbReference>
<accession>A0A4W3HRX9</accession>
<dbReference type="SMART" id="SM00209">
    <property type="entry name" value="TSP1"/>
    <property type="match status" value="12"/>
</dbReference>
<dbReference type="FunFam" id="2.20.100.10:FF:000018">
    <property type="entry name" value="Thrombospondin type 1 domain containing 7A"/>
    <property type="match status" value="1"/>
</dbReference>
<gene>
    <name evidence="18" type="primary">thsd7ba</name>
</gene>
<keyword evidence="5 15" id="KW-0812">Transmembrane</keyword>
<dbReference type="GeneTree" id="ENSGT00940000159262"/>
<evidence type="ECO:0000313" key="19">
    <source>
        <dbReference type="Proteomes" id="UP000314986"/>
    </source>
</evidence>
<dbReference type="InterPro" id="IPR036383">
    <property type="entry name" value="TSP1_rpt_sf"/>
</dbReference>
<feature type="domain" description="Spondin-like TSP1" evidence="16">
    <location>
        <begin position="958"/>
        <end position="1003"/>
    </location>
</feature>
<dbReference type="Gene3D" id="2.20.100.10">
    <property type="entry name" value="Thrombospondin type-1 (TSP1) repeat"/>
    <property type="match status" value="9"/>
</dbReference>
<evidence type="ECO:0000256" key="9">
    <source>
        <dbReference type="ARBA" id="ARBA00022989"/>
    </source>
</evidence>
<protein>
    <recommendedName>
        <fullName evidence="14">Thrombospondin type-1 domain-containing protein 7A</fullName>
    </recommendedName>
</protein>
<dbReference type="Pfam" id="PF19028">
    <property type="entry name" value="TSP1_spondin"/>
    <property type="match status" value="5"/>
</dbReference>
<dbReference type="FunFam" id="2.20.100.10:FF:000017">
    <property type="entry name" value="Thrombospondin type 1 domain containing 7A"/>
    <property type="match status" value="1"/>
</dbReference>
<evidence type="ECO:0000256" key="14">
    <source>
        <dbReference type="ARBA" id="ARBA00069078"/>
    </source>
</evidence>